<dbReference type="PANTHER" id="PTHR32305:SF15">
    <property type="entry name" value="PROTEIN RHSA-RELATED"/>
    <property type="match status" value="1"/>
</dbReference>
<dbReference type="NCBIfam" id="TIGR01643">
    <property type="entry name" value="YD_repeat_2x"/>
    <property type="match status" value="5"/>
</dbReference>
<dbReference type="EMBL" id="JADIKL010000007">
    <property type="protein sequence ID" value="MFK2931794.1"/>
    <property type="molecule type" value="Genomic_DNA"/>
</dbReference>
<accession>A0ABW8KI33</accession>
<dbReference type="InterPro" id="IPR031325">
    <property type="entry name" value="RHS_repeat"/>
</dbReference>
<evidence type="ECO:0000259" key="4">
    <source>
        <dbReference type="Pfam" id="PF25023"/>
    </source>
</evidence>
<dbReference type="Pfam" id="PF13205">
    <property type="entry name" value="Big_5"/>
    <property type="match status" value="1"/>
</dbReference>
<proteinExistence type="predicted"/>
<dbReference type="InterPro" id="IPR006530">
    <property type="entry name" value="YD"/>
</dbReference>
<dbReference type="InterPro" id="IPR050708">
    <property type="entry name" value="T6SS_VgrG/RHS"/>
</dbReference>
<evidence type="ECO:0000259" key="3">
    <source>
        <dbReference type="Pfam" id="PF13205"/>
    </source>
</evidence>
<dbReference type="Gene3D" id="2.130.10.80">
    <property type="entry name" value="Galactose oxidase/kelch, beta-propeller"/>
    <property type="match status" value="1"/>
</dbReference>
<dbReference type="InterPro" id="IPR022385">
    <property type="entry name" value="Rhs_assc_core"/>
</dbReference>
<evidence type="ECO:0000256" key="2">
    <source>
        <dbReference type="ARBA" id="ARBA00022737"/>
    </source>
</evidence>
<keyword evidence="1" id="KW-0732">Signal</keyword>
<dbReference type="InterPro" id="IPR056823">
    <property type="entry name" value="TEN-like_YD-shell"/>
</dbReference>
<dbReference type="InterPro" id="IPR015915">
    <property type="entry name" value="Kelch-typ_b-propeller"/>
</dbReference>
<dbReference type="Pfam" id="PF25023">
    <property type="entry name" value="TEN_YD-shell"/>
    <property type="match status" value="2"/>
</dbReference>
<dbReference type="NCBIfam" id="TIGR03696">
    <property type="entry name" value="Rhs_assc_core"/>
    <property type="match status" value="1"/>
</dbReference>
<feature type="domain" description="Teneurin-like YD-shell" evidence="4">
    <location>
        <begin position="1380"/>
        <end position="1595"/>
    </location>
</feature>
<dbReference type="Pfam" id="PF05593">
    <property type="entry name" value="RHS_repeat"/>
    <property type="match status" value="1"/>
</dbReference>
<dbReference type="Gene3D" id="2.180.10.10">
    <property type="entry name" value="RHS repeat-associated core"/>
    <property type="match status" value="2"/>
</dbReference>
<name>A0ABW8KI33_9GAMM</name>
<dbReference type="PANTHER" id="PTHR32305">
    <property type="match status" value="1"/>
</dbReference>
<gene>
    <name evidence="5" type="ORF">ISP14_13425</name>
</gene>
<evidence type="ECO:0000313" key="5">
    <source>
        <dbReference type="EMBL" id="MFK2931794.1"/>
    </source>
</evidence>
<evidence type="ECO:0000256" key="1">
    <source>
        <dbReference type="ARBA" id="ARBA00022729"/>
    </source>
</evidence>
<feature type="domain" description="Teneurin-like YD-shell" evidence="4">
    <location>
        <begin position="1286"/>
        <end position="1373"/>
    </location>
</feature>
<dbReference type="InterPro" id="IPR037293">
    <property type="entry name" value="Gal_Oxidase_central_sf"/>
</dbReference>
<feature type="domain" description="SbsA Ig-like" evidence="3">
    <location>
        <begin position="138"/>
        <end position="215"/>
    </location>
</feature>
<dbReference type="RefSeq" id="WP_404540798.1">
    <property type="nucleotide sequence ID" value="NZ_JADIKL010000007.1"/>
</dbReference>
<organism evidence="5 6">
    <name type="scientific">Dyella agri</name>
    <dbReference type="NCBI Taxonomy" id="1926869"/>
    <lineage>
        <taxon>Bacteria</taxon>
        <taxon>Pseudomonadati</taxon>
        <taxon>Pseudomonadota</taxon>
        <taxon>Gammaproteobacteria</taxon>
        <taxon>Lysobacterales</taxon>
        <taxon>Rhodanobacteraceae</taxon>
        <taxon>Dyella</taxon>
    </lineage>
</organism>
<keyword evidence="6" id="KW-1185">Reference proteome</keyword>
<reference evidence="5 6" key="1">
    <citation type="submission" date="2020-10" db="EMBL/GenBank/DDBJ databases">
        <title>Phylogeny of dyella-like bacteria.</title>
        <authorList>
            <person name="Fu J."/>
        </authorList>
    </citation>
    <scope>NUCLEOTIDE SEQUENCE [LARGE SCALE GENOMIC DNA]</scope>
    <source>
        <strain evidence="5 6">DKC-1</strain>
    </source>
</reference>
<evidence type="ECO:0000313" key="6">
    <source>
        <dbReference type="Proteomes" id="UP001620397"/>
    </source>
</evidence>
<protein>
    <submittedName>
        <fullName evidence="5">Ig-like domain-containing protein</fullName>
    </submittedName>
</protein>
<dbReference type="Proteomes" id="UP001620397">
    <property type="component" value="Unassembled WGS sequence"/>
</dbReference>
<dbReference type="SUPFAM" id="SSF117281">
    <property type="entry name" value="Kelch motif"/>
    <property type="match status" value="1"/>
</dbReference>
<keyword evidence="2" id="KW-0677">Repeat</keyword>
<sequence length="1718" mass="183469">MDAQGRALTHGWWFDPATRSLSPATDLPLSPRVAGSATVLSDGRVFFAGGWSTLSNGMPPAEIWNPRTNAYEIVTNPLTPARLGQSAVLLPNGTVRLNGGFDLMGHPVAAATVFDPRTQQFRSVTAVAAVASDGGLANPKLMASSPNANAVDFPADGILSLRFSEPMDPHTLNAQTITLLGPGGQTPIKVVGVEGGRLAFIAPARDLFPGAHYTLFMQGVMSQRRSTMMFVAIDFLVASVQASGKAALSVQPKGGVAVPTSAASLAAGMVGLLSPSSGTLVSSPLRVMTGAGISNAVATGPCTARITTQVMLCRPHSYFEDGAWYPGQDVAGAAGHAHWRANMPEMTPQEIAHIALLRRRHSGRGLAGVSGRIALVDGTPVANVDVSIGSAHVRTDIHGDFVLQGVSSGRQVLYVDGSTADSAGHEYGQFLAGVDLKTGLVTPLPYRMYLPRILARDKIELPSPTTRDMIVMQPDMPGLEIFIPAGTVIHDRKGKVVTELAIVPTPTDRSPVLTPLNFPVYFSLQPGGATVQNIDPHQTQGITLTYPNYDHVPAGTPGDFIAYSPEVGWQHYGKGKITPDGAQLKPAVGVHLETLTSASWAEGDANPGDAKPAKPNGPCCADPVDLGSGTLTEAQVDVTINDVIPLQLVRYWHAINSQVLLNAAATSETRMFGGWRSNFDSFVYSPSRSWTDPGQGVRLPNGYLLAPFSSITPRLGVAQSWVYSGSETQYIGAVLNAPYSPSDCNNPDGSECYYLQTRDGTQYWYDDFNGLYLIRDRFGNEVSLAKNGGLVQQVTSPSGRYLSFTYNANNNVQSVVDNSGRTWAYNYHTDTVPVAGWAADGSSPPPASGNSATIAFLDKVTYPDSTTGQFTYNENFSAPVATSGTKGQVSVSSCPYYPVPGTLSTMVDRDGHTTASNTYCSLEVVKQTLADGSNFTFAYQQDSNDNTTSTTVTDPVGNATVTNFDPVSGYPASVARASGTPLAQTTTYTRESSGLVDSVTDALGRTNSYTYDSRGNVLTHNLTGLAGTPSSVTEQFTWTPDYNQIATYQDGLGHTTTFTYTNGCLTQVADPLGNTTTITCSPSGQPLTVTDALNHATTFSYQAYDLQAVTDALGRVTTFTTDPLGRQVAVADPAGNISRRTYDPNNDWVNTFVDPMGNTTAIQHDAMGNVQSVTLPPTAGSLTGGTISYQYNARNWLKQRTDALNQSESWTYDGTGDVLTRTDRKSQLTQYSYDALGRLSQTTYADGSNVITTYDVGNRIIELNDSINGIQQFAWNGLNELTQQVSPQGTVSYQYDAAGRRQSMVAGVQAQVNYTYDNANRLTALAQGSTGLTRTFDNANRLQQLTLPNGVTETYGYDNANEVTGIAYAQGNGTSLGNLAYTYDTVGRRVSQIGTFASDTLPTATSQAGTFDLNNRQTSYNGTTLQYDANGNVTSDGVRTYAWNARNQLTQIQQGSTVVASFTYDAMGRRQSKSLNGGTVTTYLYDGATPVLETQGGTVTPILTGLGVDQYFARPEATGAAYFLTDAQGSTIGLTDGGGNLVQQYQYSPYGKVTASNTGTSNPYQYTGRENDGGGLYYYRARYYSTTMKRFLSEDPMGFAGGQNDFYAYVGGNPLSYIDPFGLQDSIGKQERDNAIQFAVNEASAVVLTDAEGAVSDVGVPAAALPGAVGSVIRSMAQSDCKEYMQDGTHEYPRFNDMNWSDYPNFSVAWGAYLKKHL</sequence>
<dbReference type="InterPro" id="IPR032812">
    <property type="entry name" value="SbsA_Ig"/>
</dbReference>
<comment type="caution">
    <text evidence="5">The sequence shown here is derived from an EMBL/GenBank/DDBJ whole genome shotgun (WGS) entry which is preliminary data.</text>
</comment>